<dbReference type="Pfam" id="PF07963">
    <property type="entry name" value="N_methyl"/>
    <property type="match status" value="1"/>
</dbReference>
<accession>A0A139X472</accession>
<name>A0A139X472_9CYAN</name>
<evidence type="ECO:0000313" key="2">
    <source>
        <dbReference type="EMBL" id="KYC39422.1"/>
    </source>
</evidence>
<evidence type="ECO:0000256" key="1">
    <source>
        <dbReference type="SAM" id="Phobius"/>
    </source>
</evidence>
<comment type="caution">
    <text evidence="2">The sequence shown here is derived from an EMBL/GenBank/DDBJ whole genome shotgun (WGS) entry which is preliminary data.</text>
</comment>
<sequence length="342" mass="37240">MKTILQYLPSIQRKSSRFLEKNSGFTLIELLVAMILAALVITPLLAFMINVLDSDRREQAKATTEQEIQAALEYISRDLQQAVYIYDDDGVTRNSNTDVSLSGIQDQIPPVKGASSCKVVSGSSNCKPILVFWKREYIPESVGVNSNSDTQKDDGFAYSLVGYYFITNPTSTAPWSSSARIGRFQIRGRVNAEYSNTKGEACDPGFSPPPLDLTVNGSKLKEKMSQWKTSLGTSPSPLTPCASPATEYTKQVDTLVDNISTTGPDPDPTTTPCPPGAKLVGVVNSGFFACVNSDEVLAQVYIRGNALVRLTNKNDTVYDPKASAYFPGGNIRVQGRGFLFTK</sequence>
<dbReference type="NCBIfam" id="NF038304">
    <property type="entry name" value="EPS_HpsC"/>
    <property type="match status" value="1"/>
</dbReference>
<keyword evidence="3" id="KW-1185">Reference proteome</keyword>
<dbReference type="InterPro" id="IPR012902">
    <property type="entry name" value="N_methyl_site"/>
</dbReference>
<dbReference type="EMBL" id="ANNX02000035">
    <property type="protein sequence ID" value="KYC39422.1"/>
    <property type="molecule type" value="Genomic_DNA"/>
</dbReference>
<dbReference type="SUPFAM" id="SSF54523">
    <property type="entry name" value="Pili subunits"/>
    <property type="match status" value="1"/>
</dbReference>
<keyword evidence="1" id="KW-1133">Transmembrane helix</keyword>
<dbReference type="OrthoDB" id="461075at2"/>
<protein>
    <recommendedName>
        <fullName evidence="4">Prepilin-type N-terminal cleavage/methylation domain-containing protein</fullName>
    </recommendedName>
</protein>
<dbReference type="STRING" id="128403.WA1_32365"/>
<gene>
    <name evidence="2" type="ORF">WA1_32365</name>
</gene>
<feature type="transmembrane region" description="Helical" evidence="1">
    <location>
        <begin position="30"/>
        <end position="52"/>
    </location>
</feature>
<dbReference type="AlphaFoldDB" id="A0A139X472"/>
<proteinExistence type="predicted"/>
<dbReference type="RefSeq" id="WP_017747366.1">
    <property type="nucleotide sequence ID" value="NZ_KQ976354.1"/>
</dbReference>
<organism evidence="2 3">
    <name type="scientific">Scytonema hofmannii PCC 7110</name>
    <dbReference type="NCBI Taxonomy" id="128403"/>
    <lineage>
        <taxon>Bacteria</taxon>
        <taxon>Bacillati</taxon>
        <taxon>Cyanobacteriota</taxon>
        <taxon>Cyanophyceae</taxon>
        <taxon>Nostocales</taxon>
        <taxon>Scytonemataceae</taxon>
        <taxon>Scytonema</taxon>
    </lineage>
</organism>
<dbReference type="NCBIfam" id="TIGR02532">
    <property type="entry name" value="IV_pilin_GFxxxE"/>
    <property type="match status" value="1"/>
</dbReference>
<dbReference type="Proteomes" id="UP000076925">
    <property type="component" value="Unassembled WGS sequence"/>
</dbReference>
<reference evidence="2 3" key="1">
    <citation type="journal article" date="2013" name="Genome Biol. Evol.">
        <title>Genomes of Stigonematalean cyanobacteria (subsection V) and the evolution of oxygenic photosynthesis from prokaryotes to plastids.</title>
        <authorList>
            <person name="Dagan T."/>
            <person name="Roettger M."/>
            <person name="Stucken K."/>
            <person name="Landan G."/>
            <person name="Koch R."/>
            <person name="Major P."/>
            <person name="Gould S.B."/>
            <person name="Goremykin V.V."/>
            <person name="Rippka R."/>
            <person name="Tandeau de Marsac N."/>
            <person name="Gugger M."/>
            <person name="Lockhart P.J."/>
            <person name="Allen J.F."/>
            <person name="Brune I."/>
            <person name="Maus I."/>
            <person name="Puhler A."/>
            <person name="Martin W.F."/>
        </authorList>
    </citation>
    <scope>NUCLEOTIDE SEQUENCE [LARGE SCALE GENOMIC DNA]</scope>
    <source>
        <strain evidence="2 3">PCC 7110</strain>
    </source>
</reference>
<keyword evidence="1" id="KW-0812">Transmembrane</keyword>
<evidence type="ECO:0000313" key="3">
    <source>
        <dbReference type="Proteomes" id="UP000076925"/>
    </source>
</evidence>
<keyword evidence="1" id="KW-0472">Membrane</keyword>
<evidence type="ECO:0008006" key="4">
    <source>
        <dbReference type="Google" id="ProtNLM"/>
    </source>
</evidence>
<dbReference type="InterPro" id="IPR045584">
    <property type="entry name" value="Pilin-like"/>
</dbReference>